<proteinExistence type="predicted"/>
<reference evidence="3" key="1">
    <citation type="journal article" date="2020" name="mSystems">
        <title>Genome- and Community-Level Interaction Insights into Carbon Utilization and Element Cycling Functions of Hydrothermarchaeota in Hydrothermal Sediment.</title>
        <authorList>
            <person name="Zhou Z."/>
            <person name="Liu Y."/>
            <person name="Xu W."/>
            <person name="Pan J."/>
            <person name="Luo Z.H."/>
            <person name="Li M."/>
        </authorList>
    </citation>
    <scope>NUCLEOTIDE SEQUENCE [LARGE SCALE GENOMIC DNA]</scope>
    <source>
        <strain evidence="3">SpSt-1179</strain>
    </source>
</reference>
<gene>
    <name evidence="3" type="ORF">ENN47_12340</name>
</gene>
<name>A0A7C1CWT2_9BACT</name>
<sequence length="141" mass="16579">MEVQMEIRKGNYVVTDNKEMVRRDLVKRFILDNSYWGKNRTEQQIDRSIDNSLCFSLFLNIEQIGFARVISDFATMYYLADLFVLEEFRGNGLGKWLVECVLTHEKLRGLRGMLNTKDAHSLYEKFGFSVAEPQRTMIRLP</sequence>
<evidence type="ECO:0000313" key="3">
    <source>
        <dbReference type="EMBL" id="HDP78938.1"/>
    </source>
</evidence>
<dbReference type="PROSITE" id="PS00079">
    <property type="entry name" value="MULTICOPPER_OXIDASE1"/>
    <property type="match status" value="1"/>
</dbReference>
<dbReference type="SUPFAM" id="SSF55729">
    <property type="entry name" value="Acyl-CoA N-acyltransferases (Nat)"/>
    <property type="match status" value="1"/>
</dbReference>
<comment type="caution">
    <text evidence="3">The sequence shown here is derived from an EMBL/GenBank/DDBJ whole genome shotgun (WGS) entry which is preliminary data.</text>
</comment>
<dbReference type="Gene3D" id="3.40.630.30">
    <property type="match status" value="1"/>
</dbReference>
<dbReference type="Pfam" id="PF13508">
    <property type="entry name" value="Acetyltransf_7"/>
    <property type="match status" value="1"/>
</dbReference>
<protein>
    <submittedName>
        <fullName evidence="3">N-acetyltransferase</fullName>
    </submittedName>
</protein>
<evidence type="ECO:0000256" key="1">
    <source>
        <dbReference type="ARBA" id="ARBA00022723"/>
    </source>
</evidence>
<accession>A0A7C1CWT2</accession>
<dbReference type="PROSITE" id="PS51186">
    <property type="entry name" value="GNAT"/>
    <property type="match status" value="1"/>
</dbReference>
<dbReference type="InterPro" id="IPR033138">
    <property type="entry name" value="Cu_oxidase_CS"/>
</dbReference>
<evidence type="ECO:0000259" key="2">
    <source>
        <dbReference type="PROSITE" id="PS51186"/>
    </source>
</evidence>
<dbReference type="GO" id="GO:0046872">
    <property type="term" value="F:metal ion binding"/>
    <property type="evidence" value="ECO:0007669"/>
    <property type="project" value="UniProtKB-KW"/>
</dbReference>
<dbReference type="CDD" id="cd04301">
    <property type="entry name" value="NAT_SF"/>
    <property type="match status" value="1"/>
</dbReference>
<dbReference type="PANTHER" id="PTHR43233:SF1">
    <property type="entry name" value="FAMILY N-ACETYLTRANSFERASE, PUTATIVE (AFU_ORTHOLOGUE AFUA_6G03350)-RELATED"/>
    <property type="match status" value="1"/>
</dbReference>
<dbReference type="InterPro" id="IPR000182">
    <property type="entry name" value="GNAT_dom"/>
</dbReference>
<dbReference type="Proteomes" id="UP000886198">
    <property type="component" value="Unassembled WGS sequence"/>
</dbReference>
<keyword evidence="1" id="KW-0479">Metal-binding</keyword>
<dbReference type="InterPro" id="IPR016181">
    <property type="entry name" value="Acyl_CoA_acyltransferase"/>
</dbReference>
<dbReference type="AlphaFoldDB" id="A0A7C1CWT2"/>
<dbReference type="InterPro" id="IPR053144">
    <property type="entry name" value="Acetyltransferase_Butenolide"/>
</dbReference>
<organism evidence="3">
    <name type="scientific">Mesotoga infera</name>
    <dbReference type="NCBI Taxonomy" id="1236046"/>
    <lineage>
        <taxon>Bacteria</taxon>
        <taxon>Thermotogati</taxon>
        <taxon>Thermotogota</taxon>
        <taxon>Thermotogae</taxon>
        <taxon>Kosmotogales</taxon>
        <taxon>Kosmotogaceae</taxon>
        <taxon>Mesotoga</taxon>
    </lineage>
</organism>
<feature type="domain" description="N-acetyltransferase" evidence="2">
    <location>
        <begin position="15"/>
        <end position="141"/>
    </location>
</feature>
<dbReference type="PANTHER" id="PTHR43233">
    <property type="entry name" value="FAMILY N-ACETYLTRANSFERASE, PUTATIVE (AFU_ORTHOLOGUE AFUA_6G03350)-RELATED"/>
    <property type="match status" value="1"/>
</dbReference>
<dbReference type="GO" id="GO:0016747">
    <property type="term" value="F:acyltransferase activity, transferring groups other than amino-acyl groups"/>
    <property type="evidence" value="ECO:0007669"/>
    <property type="project" value="InterPro"/>
</dbReference>
<dbReference type="EMBL" id="DSBT01000378">
    <property type="protein sequence ID" value="HDP78938.1"/>
    <property type="molecule type" value="Genomic_DNA"/>
</dbReference>